<feature type="region of interest" description="Disordered" evidence="3">
    <location>
        <begin position="518"/>
        <end position="638"/>
    </location>
</feature>
<feature type="compositionally biased region" description="Acidic residues" evidence="3">
    <location>
        <begin position="292"/>
        <end position="317"/>
    </location>
</feature>
<feature type="compositionally biased region" description="Gly residues" evidence="3">
    <location>
        <begin position="189"/>
        <end position="202"/>
    </location>
</feature>
<sequence>MLLSIIGDILGSDGENANTSSGGGDDGIGGELAGSMSEDELLPGSASSSGTNDAGGDGIDGTTEIGGGDGGDDTMDDAMGDVFGDDGGDDFDLEGGDGEMGDEMSIDGMEAGGDESVSSEVEARVEEMENEIGSLSSTVNTVQSENEKINDSLDDIEENIRKLLEVYEMVTQGVNPFVEDDSLNDTFGPGAGGDTAGSGNFGGQSLFDTDDDGENEESMDDNIADADAEEFLDESIIDGDDEEMDDFDADDEDEFALEEDGDGDDDLGLEDDGDDAAGGDDLSFDELKSEYESGDADWGEGADGESDDADGAIDNEFAEDRGETGDDEFESLEDEPAGDEVASDPDGAALEDDAGSLTDDFEAGEETLEDDGTATETPADEPTIPWDDGGRPYLATVPAEYETEFVVMDWLDYLVGEAGLDGAAETIRFYGAIHWIGEPVEQYLQTILNGFHGGPDVEDPEPRSGLGVDHKRSLWRLTQISTPKKNRQSYEAWLEAESTPILETPAAVDRDSGASDLDITATASAPDPSAANDENAQHEQTGAQLTYTEDAVDGVGDDDAIDVDVGDDGTEPDSGATSAGPSDGADEHQLSAGEAHTITIDDSGSGVDDVGDDPEPIERPGADDGLELPEAQVDTDGGQMIWVDSDVVLSDSGVELQRTADRSGQVERVQSMLEPAGEQSDDDGYVKPLVVSEERADLESWQVDLIRSLFAPEEDSAVGKST</sequence>
<dbReference type="Proteomes" id="UP000318864">
    <property type="component" value="Unassembled WGS sequence"/>
</dbReference>
<feature type="compositionally biased region" description="Low complexity" evidence="3">
    <location>
        <begin position="520"/>
        <end position="533"/>
    </location>
</feature>
<dbReference type="InterPro" id="IPR052494">
    <property type="entry name" value="Flagella_assembly_related"/>
</dbReference>
<dbReference type="PANTHER" id="PTHR40698">
    <property type="entry name" value="FLAGELLA-RELATED PROTEIN E-RELATED-RELATED"/>
    <property type="match status" value="1"/>
</dbReference>
<dbReference type="PANTHER" id="PTHR40698:SF1">
    <property type="entry name" value="FLAGELLA-RELATED PROTEIN D-RELATED"/>
    <property type="match status" value="1"/>
</dbReference>
<feature type="domain" description="Archaeal flagella protein FlaD/E" evidence="4">
    <location>
        <begin position="390"/>
        <end position="481"/>
    </location>
</feature>
<name>A0A4V3VKT0_9EURY</name>
<feature type="region of interest" description="Disordered" evidence="3">
    <location>
        <begin position="131"/>
        <end position="150"/>
    </location>
</feature>
<feature type="compositionally biased region" description="Polar residues" evidence="3">
    <location>
        <begin position="538"/>
        <end position="547"/>
    </location>
</feature>
<feature type="compositionally biased region" description="Acidic residues" evidence="3">
    <location>
        <begin position="325"/>
        <end position="354"/>
    </location>
</feature>
<evidence type="ECO:0000313" key="5">
    <source>
        <dbReference type="EMBL" id="THE62937.1"/>
    </source>
</evidence>
<feature type="compositionally biased region" description="Acidic residues" evidence="3">
    <location>
        <begin position="550"/>
        <end position="571"/>
    </location>
</feature>
<feature type="region of interest" description="Disordered" evidence="3">
    <location>
        <begin position="1"/>
        <end position="119"/>
    </location>
</feature>
<dbReference type="OrthoDB" id="121879at2157"/>
<proteinExistence type="predicted"/>
<dbReference type="EMBL" id="RBZW01000076">
    <property type="protein sequence ID" value="THE62937.1"/>
    <property type="molecule type" value="Genomic_DNA"/>
</dbReference>
<dbReference type="Pfam" id="PF05377">
    <property type="entry name" value="FlaC_arch"/>
    <property type="match status" value="1"/>
</dbReference>
<feature type="compositionally biased region" description="Gly residues" evidence="3">
    <location>
        <begin position="21"/>
        <end position="32"/>
    </location>
</feature>
<evidence type="ECO:0000256" key="3">
    <source>
        <dbReference type="SAM" id="MobiDB-lite"/>
    </source>
</evidence>
<keyword evidence="2" id="KW-0974">Archaeal flagellum</keyword>
<evidence type="ECO:0000256" key="1">
    <source>
        <dbReference type="ARBA" id="ARBA00004618"/>
    </source>
</evidence>
<evidence type="ECO:0000259" key="4">
    <source>
        <dbReference type="Pfam" id="PF04659"/>
    </source>
</evidence>
<protein>
    <submittedName>
        <fullName evidence="5">Flagella accessory C family protein</fullName>
    </submittedName>
</protein>
<comment type="subcellular location">
    <subcellularLocation>
        <location evidence="1">Archaeal flagellum</location>
    </subcellularLocation>
</comment>
<dbReference type="Pfam" id="PF04659">
    <property type="entry name" value="Arch_fla_DE"/>
    <property type="match status" value="1"/>
</dbReference>
<feature type="compositionally biased region" description="Acidic residues" evidence="3">
    <location>
        <begin position="70"/>
        <end position="105"/>
    </location>
</feature>
<reference evidence="5 6" key="1">
    <citation type="submission" date="2018-10" db="EMBL/GenBank/DDBJ databases">
        <title>Natronolimnobius sp. XQ-INN 246 isolated from Inner Mongolia Autonomous Region of China.</title>
        <authorList>
            <person name="Xue Q."/>
        </authorList>
    </citation>
    <scope>NUCLEOTIDE SEQUENCE [LARGE SCALE GENOMIC DNA]</scope>
    <source>
        <strain evidence="5 6">XQ-INN 246</strain>
    </source>
</reference>
<accession>A0A4V3VKT0</accession>
<evidence type="ECO:0000313" key="6">
    <source>
        <dbReference type="Proteomes" id="UP000318864"/>
    </source>
</evidence>
<dbReference type="GO" id="GO:0097588">
    <property type="term" value="P:archaeal or bacterial-type flagellum-dependent cell motility"/>
    <property type="evidence" value="ECO:0007669"/>
    <property type="project" value="InterPro"/>
</dbReference>
<feature type="region of interest" description="Disordered" evidence="3">
    <location>
        <begin position="180"/>
        <end position="354"/>
    </location>
</feature>
<feature type="region of interest" description="Disordered" evidence="3">
    <location>
        <begin position="367"/>
        <end position="391"/>
    </location>
</feature>
<feature type="compositionally biased region" description="Gly residues" evidence="3">
    <location>
        <begin position="53"/>
        <end position="69"/>
    </location>
</feature>
<dbReference type="RefSeq" id="WP_141466570.1">
    <property type="nucleotide sequence ID" value="NZ_RBZW01000076.1"/>
</dbReference>
<organism evidence="5 6">
    <name type="scientific">Salinadaptatus halalkaliphilus</name>
    <dbReference type="NCBI Taxonomy" id="2419781"/>
    <lineage>
        <taxon>Archaea</taxon>
        <taxon>Methanobacteriati</taxon>
        <taxon>Methanobacteriota</taxon>
        <taxon>Stenosarchaea group</taxon>
        <taxon>Halobacteria</taxon>
        <taxon>Halobacteriales</taxon>
        <taxon>Natrialbaceae</taxon>
        <taxon>Salinadaptatus</taxon>
    </lineage>
</organism>
<gene>
    <name evidence="5" type="ORF">D8Y22_21030</name>
</gene>
<dbReference type="AlphaFoldDB" id="A0A4V3VKT0"/>
<comment type="caution">
    <text evidence="5">The sequence shown here is derived from an EMBL/GenBank/DDBJ whole genome shotgun (WGS) entry which is preliminary data.</text>
</comment>
<evidence type="ECO:0000256" key="2">
    <source>
        <dbReference type="ARBA" id="ARBA00022440"/>
    </source>
</evidence>
<keyword evidence="6" id="KW-1185">Reference proteome</keyword>
<keyword evidence="5" id="KW-0966">Cell projection</keyword>
<keyword evidence="5" id="KW-0282">Flagellum</keyword>
<feature type="compositionally biased region" description="Polar residues" evidence="3">
    <location>
        <begin position="133"/>
        <end position="144"/>
    </location>
</feature>
<keyword evidence="5" id="KW-0969">Cilium</keyword>
<dbReference type="InterPro" id="IPR006752">
    <property type="entry name" value="Arch_fla_DE"/>
</dbReference>
<dbReference type="InterPro" id="IPR009205">
    <property type="entry name" value="FlaC_arc"/>
</dbReference>
<feature type="compositionally biased region" description="Acidic residues" evidence="3">
    <location>
        <begin position="208"/>
        <end position="284"/>
    </location>
</feature>
<dbReference type="GO" id="GO:0097589">
    <property type="term" value="C:archaeal-type flagellum"/>
    <property type="evidence" value="ECO:0007669"/>
    <property type="project" value="UniProtKB-SubCell"/>
</dbReference>